<dbReference type="AlphaFoldDB" id="A0A645H9D7"/>
<reference evidence="1" key="1">
    <citation type="submission" date="2019-08" db="EMBL/GenBank/DDBJ databases">
        <authorList>
            <person name="Kucharzyk K."/>
            <person name="Murdoch R.W."/>
            <person name="Higgins S."/>
            <person name="Loffler F."/>
        </authorList>
    </citation>
    <scope>NUCLEOTIDE SEQUENCE</scope>
</reference>
<sequence length="91" mass="10270">MYGIGKNRRFKHGNTCFFRIQHDNRIVDAFNSGHHFEKPLLISGSPKNKQKVAVLIVLKYTVACFVQSVDKIIIGNIDINIFRIVIGSLVG</sequence>
<organism evidence="1">
    <name type="scientific">bioreactor metagenome</name>
    <dbReference type="NCBI Taxonomy" id="1076179"/>
    <lineage>
        <taxon>unclassified sequences</taxon>
        <taxon>metagenomes</taxon>
        <taxon>ecological metagenomes</taxon>
    </lineage>
</organism>
<protein>
    <submittedName>
        <fullName evidence="1">Uncharacterized protein</fullName>
    </submittedName>
</protein>
<gene>
    <name evidence="1" type="ORF">SDC9_183113</name>
</gene>
<evidence type="ECO:0000313" key="1">
    <source>
        <dbReference type="EMBL" id="MPN35615.1"/>
    </source>
</evidence>
<dbReference type="EMBL" id="VSSQ01089316">
    <property type="protein sequence ID" value="MPN35615.1"/>
    <property type="molecule type" value="Genomic_DNA"/>
</dbReference>
<accession>A0A645H9D7</accession>
<name>A0A645H9D7_9ZZZZ</name>
<comment type="caution">
    <text evidence="1">The sequence shown here is derived from an EMBL/GenBank/DDBJ whole genome shotgun (WGS) entry which is preliminary data.</text>
</comment>
<proteinExistence type="predicted"/>